<dbReference type="Pfam" id="PF09997">
    <property type="entry name" value="DUF2238"/>
    <property type="match status" value="1"/>
</dbReference>
<keyword evidence="3" id="KW-1185">Reference proteome</keyword>
<name>A0ABD6BB06_9EURY</name>
<dbReference type="InterPro" id="IPR014509">
    <property type="entry name" value="YjdF-like"/>
</dbReference>
<keyword evidence="1" id="KW-1133">Transmembrane helix</keyword>
<feature type="transmembrane region" description="Helical" evidence="1">
    <location>
        <begin position="156"/>
        <end position="178"/>
    </location>
</feature>
<dbReference type="Proteomes" id="UP001597076">
    <property type="component" value="Unassembled WGS sequence"/>
</dbReference>
<evidence type="ECO:0000256" key="1">
    <source>
        <dbReference type="SAM" id="Phobius"/>
    </source>
</evidence>
<dbReference type="RefSeq" id="WP_390283416.1">
    <property type="nucleotide sequence ID" value="NZ_JBHUDI010000001.1"/>
</dbReference>
<gene>
    <name evidence="2" type="ORF">ACFR99_00945</name>
</gene>
<feature type="transmembrane region" description="Helical" evidence="1">
    <location>
        <begin position="117"/>
        <end position="136"/>
    </location>
</feature>
<evidence type="ECO:0000313" key="2">
    <source>
        <dbReference type="EMBL" id="MFD1562141.1"/>
    </source>
</evidence>
<accession>A0ABD6BB06</accession>
<comment type="caution">
    <text evidence="2">The sequence shown here is derived from an EMBL/GenBank/DDBJ whole genome shotgun (WGS) entry which is preliminary data.</text>
</comment>
<proteinExistence type="predicted"/>
<organism evidence="2 3">
    <name type="scientific">Haloarchaeobius amylolyticus</name>
    <dbReference type="NCBI Taxonomy" id="1198296"/>
    <lineage>
        <taxon>Archaea</taxon>
        <taxon>Methanobacteriati</taxon>
        <taxon>Methanobacteriota</taxon>
        <taxon>Stenosarchaea group</taxon>
        <taxon>Halobacteria</taxon>
        <taxon>Halobacteriales</taxon>
        <taxon>Halorubellaceae</taxon>
        <taxon>Haloarchaeobius</taxon>
    </lineage>
</organism>
<keyword evidence="1" id="KW-0472">Membrane</keyword>
<evidence type="ECO:0008006" key="4">
    <source>
        <dbReference type="Google" id="ProtNLM"/>
    </source>
</evidence>
<sequence length="186" mass="20632">MQTSVSREAERGIRYALLAVALVGYRRRDPGAVVNALIALVATYLPGRIKQRYDVSFRPWQRVYLDTAMLTHAVGMLGPYDDVWWWDHMTHTHSATLLGGLTFAVARRTDREPGPRVIGVVAVAGVLWEIVEYIIHRTANHLGYEPLLVSYGKVDTALDLVFDLVGAGLVVLLGDTFLANLTDADE</sequence>
<dbReference type="AlphaFoldDB" id="A0ABD6BB06"/>
<keyword evidence="1" id="KW-0812">Transmembrane</keyword>
<dbReference type="EMBL" id="JBHUDI010000001">
    <property type="protein sequence ID" value="MFD1562141.1"/>
    <property type="molecule type" value="Genomic_DNA"/>
</dbReference>
<protein>
    <recommendedName>
        <fullName evidence="4">DUF2238 domain-containing protein</fullName>
    </recommendedName>
</protein>
<evidence type="ECO:0000313" key="3">
    <source>
        <dbReference type="Proteomes" id="UP001597076"/>
    </source>
</evidence>
<reference evidence="2 3" key="1">
    <citation type="journal article" date="2019" name="Int. J. Syst. Evol. Microbiol.">
        <title>The Global Catalogue of Microorganisms (GCM) 10K type strain sequencing project: providing services to taxonomists for standard genome sequencing and annotation.</title>
        <authorList>
            <consortium name="The Broad Institute Genomics Platform"/>
            <consortium name="The Broad Institute Genome Sequencing Center for Infectious Disease"/>
            <person name="Wu L."/>
            <person name="Ma J."/>
        </authorList>
    </citation>
    <scope>NUCLEOTIDE SEQUENCE [LARGE SCALE GENOMIC DNA]</scope>
    <source>
        <strain evidence="2 3">CGMCC 1.12230</strain>
    </source>
</reference>